<proteinExistence type="predicted"/>
<comment type="caution">
    <text evidence="1">The sequence shown here is derived from an EMBL/GenBank/DDBJ whole genome shotgun (WGS) entry which is preliminary data.</text>
</comment>
<evidence type="ECO:0000313" key="2">
    <source>
        <dbReference type="Proteomes" id="UP000789366"/>
    </source>
</evidence>
<keyword evidence="2" id="KW-1185">Reference proteome</keyword>
<evidence type="ECO:0000313" key="1">
    <source>
        <dbReference type="EMBL" id="CAG8490305.1"/>
    </source>
</evidence>
<name>A0ACA9KSB3_9GLOM</name>
<dbReference type="Proteomes" id="UP000789366">
    <property type="component" value="Unassembled WGS sequence"/>
</dbReference>
<sequence length="114" mass="13304">MVEAREEELTLTNCKRKAAEDQQNIDNYFESMVLSDEQKAAINIALIKLFVCSVLSWHLVEHPFFIEFVQQLRPAYCLPLRKILASTLLDNEILRVHTKIYKILKKEKNLTLGK</sequence>
<reference evidence="1" key="1">
    <citation type="submission" date="2021-06" db="EMBL/GenBank/DDBJ databases">
        <authorList>
            <person name="Kallberg Y."/>
            <person name="Tangrot J."/>
            <person name="Rosling A."/>
        </authorList>
    </citation>
    <scope>NUCLEOTIDE SEQUENCE</scope>
    <source>
        <strain evidence="1">28 12/20/2015</strain>
    </source>
</reference>
<organism evidence="1 2">
    <name type="scientific">Cetraspora pellucida</name>
    <dbReference type="NCBI Taxonomy" id="1433469"/>
    <lineage>
        <taxon>Eukaryota</taxon>
        <taxon>Fungi</taxon>
        <taxon>Fungi incertae sedis</taxon>
        <taxon>Mucoromycota</taxon>
        <taxon>Glomeromycotina</taxon>
        <taxon>Glomeromycetes</taxon>
        <taxon>Diversisporales</taxon>
        <taxon>Gigasporaceae</taxon>
        <taxon>Cetraspora</taxon>
    </lineage>
</organism>
<accession>A0ACA9KSB3</accession>
<gene>
    <name evidence="1" type="ORF">SPELUC_LOCUS2529</name>
</gene>
<dbReference type="EMBL" id="CAJVPW010001711">
    <property type="protein sequence ID" value="CAG8490305.1"/>
    <property type="molecule type" value="Genomic_DNA"/>
</dbReference>
<protein>
    <submittedName>
        <fullName evidence="1">14447_t:CDS:1</fullName>
    </submittedName>
</protein>